<evidence type="ECO:0000256" key="2">
    <source>
        <dbReference type="SAM" id="MobiDB-lite"/>
    </source>
</evidence>
<dbReference type="CDD" id="cd04335">
    <property type="entry name" value="PrdX_deacylase"/>
    <property type="match status" value="1"/>
</dbReference>
<sequence>MGLSKEQLLARLKELQVDFSHHEHPVVLTVEAQAKYVGHLGGGLSKNLFLKDKKSRFYIVSALADTKVDLKVLSVRLGLGKGGLRMAPEEALGEILQVPLGCVTPFSLVNESARHVSLLLDQKFRSQERCFFHPLSNDMSISLSTHDLDKFLKSIGRDPSYVDLEANPSVGKDQPPDLACFVPSGSTVLPDPPQPAASSKGHAEIPISVSNKSTASTVSSKPSSSAKSAKDKQVNGVNVSKTVADVGSLVEDLLDRTSSLLLSEITEETIKKHEGQLGTKVSDSIRSRLREDFERTLCTSSQKILKQLFKSVITRSFLLQMIFKSTAYTEGFSAGKHHHPHRFAAALSADCDLKDQIAAAECHYG</sequence>
<gene>
    <name evidence="4" type="ORF">DVH24_042734</name>
</gene>
<dbReference type="InterPro" id="IPR040285">
    <property type="entry name" value="ProX/PRXD1"/>
</dbReference>
<feature type="compositionally biased region" description="Low complexity" evidence="2">
    <location>
        <begin position="212"/>
        <end position="227"/>
    </location>
</feature>
<dbReference type="FunFam" id="3.90.960.10:FF:000005">
    <property type="entry name" value="Putative prolyl-tRNA synthetase"/>
    <property type="match status" value="1"/>
</dbReference>
<name>A0A498I212_MALDO</name>
<evidence type="ECO:0000259" key="3">
    <source>
        <dbReference type="Pfam" id="PF04073"/>
    </source>
</evidence>
<reference evidence="4 5" key="1">
    <citation type="submission" date="2018-10" db="EMBL/GenBank/DDBJ databases">
        <title>A high-quality apple genome assembly.</title>
        <authorList>
            <person name="Hu J."/>
        </authorList>
    </citation>
    <scope>NUCLEOTIDE SEQUENCE [LARGE SCALE GENOMIC DNA]</scope>
    <source>
        <strain evidence="5">cv. HFTH1</strain>
        <tissue evidence="4">Young leaf</tissue>
    </source>
</reference>
<feature type="region of interest" description="Disordered" evidence="2">
    <location>
        <begin position="165"/>
        <end position="234"/>
    </location>
</feature>
<dbReference type="InterPro" id="IPR036754">
    <property type="entry name" value="YbaK/aa-tRNA-synt-asso_dom_sf"/>
</dbReference>
<evidence type="ECO:0000256" key="1">
    <source>
        <dbReference type="ARBA" id="ARBA00010201"/>
    </source>
</evidence>
<dbReference type="EMBL" id="RDQH01000341">
    <property type="protein sequence ID" value="RXH75947.1"/>
    <property type="molecule type" value="Genomic_DNA"/>
</dbReference>
<dbReference type="PANTHER" id="PTHR31423">
    <property type="entry name" value="YBAK DOMAIN-CONTAINING PROTEIN"/>
    <property type="match status" value="1"/>
</dbReference>
<dbReference type="Pfam" id="PF04073">
    <property type="entry name" value="tRNA_edit"/>
    <property type="match status" value="1"/>
</dbReference>
<keyword evidence="5" id="KW-1185">Reference proteome</keyword>
<dbReference type="GO" id="GO:0002161">
    <property type="term" value="F:aminoacyl-tRNA deacylase activity"/>
    <property type="evidence" value="ECO:0007669"/>
    <property type="project" value="InterPro"/>
</dbReference>
<comment type="caution">
    <text evidence="4">The sequence shown here is derived from an EMBL/GenBank/DDBJ whole genome shotgun (WGS) entry which is preliminary data.</text>
</comment>
<protein>
    <recommendedName>
        <fullName evidence="3">YbaK/aminoacyl-tRNA synthetase-associated domain-containing protein</fullName>
    </recommendedName>
</protein>
<evidence type="ECO:0000313" key="5">
    <source>
        <dbReference type="Proteomes" id="UP000290289"/>
    </source>
</evidence>
<dbReference type="Gene3D" id="3.90.960.10">
    <property type="entry name" value="YbaK/aminoacyl-tRNA synthetase-associated domain"/>
    <property type="match status" value="1"/>
</dbReference>
<dbReference type="SUPFAM" id="SSF55826">
    <property type="entry name" value="YbaK/ProRS associated domain"/>
    <property type="match status" value="1"/>
</dbReference>
<accession>A0A498I212</accession>
<dbReference type="Proteomes" id="UP000290289">
    <property type="component" value="Chromosome 15"/>
</dbReference>
<dbReference type="AlphaFoldDB" id="A0A498I212"/>
<organism evidence="4 5">
    <name type="scientific">Malus domestica</name>
    <name type="common">Apple</name>
    <name type="synonym">Pyrus malus</name>
    <dbReference type="NCBI Taxonomy" id="3750"/>
    <lineage>
        <taxon>Eukaryota</taxon>
        <taxon>Viridiplantae</taxon>
        <taxon>Streptophyta</taxon>
        <taxon>Embryophyta</taxon>
        <taxon>Tracheophyta</taxon>
        <taxon>Spermatophyta</taxon>
        <taxon>Magnoliopsida</taxon>
        <taxon>eudicotyledons</taxon>
        <taxon>Gunneridae</taxon>
        <taxon>Pentapetalae</taxon>
        <taxon>rosids</taxon>
        <taxon>fabids</taxon>
        <taxon>Rosales</taxon>
        <taxon>Rosaceae</taxon>
        <taxon>Amygdaloideae</taxon>
        <taxon>Maleae</taxon>
        <taxon>Malus</taxon>
    </lineage>
</organism>
<evidence type="ECO:0000313" key="4">
    <source>
        <dbReference type="EMBL" id="RXH75947.1"/>
    </source>
</evidence>
<comment type="similarity">
    <text evidence="1">Belongs to the PRORSD1 family.</text>
</comment>
<feature type="domain" description="YbaK/aminoacyl-tRNA synthetase-associated" evidence="3">
    <location>
        <begin position="24"/>
        <end position="151"/>
    </location>
</feature>
<dbReference type="InterPro" id="IPR007214">
    <property type="entry name" value="YbaK/aa-tRNA-synth-assoc-dom"/>
</dbReference>
<proteinExistence type="inferred from homology"/>
<dbReference type="PANTHER" id="PTHR31423:SF3">
    <property type="entry name" value="PROLYL-TRNA SYNTHETASE ASSOCIATED DOMAIN-CONTAINING PROTEIN 1-RELATED"/>
    <property type="match status" value="1"/>
</dbReference>